<protein>
    <submittedName>
        <fullName evidence="1">DUF523 domain-containing protein</fullName>
    </submittedName>
</protein>
<reference evidence="1 2" key="1">
    <citation type="submission" date="2020-02" db="EMBL/GenBank/DDBJ databases">
        <title>Genome analysis of Thermosulfuriphilus ammonigenes ST65T, an anaerobic thermophilic chemolithoautotrophic bacterium isolated from a deep-sea hydrothermal vent.</title>
        <authorList>
            <person name="Slobodkina G."/>
            <person name="Allioux M."/>
            <person name="Merkel A."/>
            <person name="Alain K."/>
            <person name="Jebbar M."/>
            <person name="Slobodkin A."/>
        </authorList>
    </citation>
    <scope>NUCLEOTIDE SEQUENCE [LARGE SCALE GENOMIC DNA]</scope>
    <source>
        <strain evidence="1 2">ST65</strain>
    </source>
</reference>
<dbReference type="KEGG" id="tav:G4V39_10995"/>
<accession>A0A6G7PZ20</accession>
<dbReference type="InterPro" id="IPR007553">
    <property type="entry name" value="2-thiour_desulf"/>
</dbReference>
<gene>
    <name evidence="1" type="ORF">G4V39_10995</name>
</gene>
<dbReference type="EMBL" id="CP048877">
    <property type="protein sequence ID" value="QIJ72771.1"/>
    <property type="molecule type" value="Genomic_DNA"/>
</dbReference>
<organism evidence="1 2">
    <name type="scientific">Thermosulfuriphilus ammonigenes</name>
    <dbReference type="NCBI Taxonomy" id="1936021"/>
    <lineage>
        <taxon>Bacteria</taxon>
        <taxon>Pseudomonadati</taxon>
        <taxon>Thermodesulfobacteriota</taxon>
        <taxon>Thermodesulfobacteria</taxon>
        <taxon>Thermodesulfobacteriales</taxon>
        <taxon>Thermodesulfobacteriaceae</taxon>
        <taxon>Thermosulfuriphilus</taxon>
    </lineage>
</organism>
<evidence type="ECO:0000313" key="2">
    <source>
        <dbReference type="Proteomes" id="UP000502179"/>
    </source>
</evidence>
<dbReference type="Proteomes" id="UP000502179">
    <property type="component" value="Chromosome"/>
</dbReference>
<dbReference type="RefSeq" id="WP_166032986.1">
    <property type="nucleotide sequence ID" value="NZ_CP048877.1"/>
</dbReference>
<name>A0A6G7PZ20_9BACT</name>
<dbReference type="Pfam" id="PF04463">
    <property type="entry name" value="2-thiour_desulf"/>
    <property type="match status" value="1"/>
</dbReference>
<proteinExistence type="predicted"/>
<keyword evidence="2" id="KW-1185">Reference proteome</keyword>
<dbReference type="PANTHER" id="PTHR30087:SF1">
    <property type="entry name" value="HYPOTHETICAL CYTOSOLIC PROTEIN"/>
    <property type="match status" value="1"/>
</dbReference>
<dbReference type="PANTHER" id="PTHR30087">
    <property type="entry name" value="INNER MEMBRANE PROTEIN"/>
    <property type="match status" value="1"/>
</dbReference>
<dbReference type="AlphaFoldDB" id="A0A6G7PZ20"/>
<evidence type="ECO:0000313" key="1">
    <source>
        <dbReference type="EMBL" id="QIJ72771.1"/>
    </source>
</evidence>
<sequence>MTSLQWRSSDTFLISACLLGVNCRYDGQSKSYPPLYGLIKHLRLVPVCPEQLGGLPTPRRPAEIKGGDGLAVLLGRAQVLNNQGEDVSEAFIRGAREVLKLAQTLKIRGAILKSRSPSCGLDPLGVTAAALRQAGFKVYEF</sequence>